<feature type="compositionally biased region" description="Polar residues" evidence="1">
    <location>
        <begin position="12"/>
        <end position="23"/>
    </location>
</feature>
<reference evidence="2 3" key="1">
    <citation type="journal article" date="2014" name="Nat. Commun.">
        <title>Multiple recent horizontal transfers of a large genomic region in cheese making fungi.</title>
        <authorList>
            <person name="Cheeseman K."/>
            <person name="Ropars J."/>
            <person name="Renault P."/>
            <person name="Dupont J."/>
            <person name="Gouzy J."/>
            <person name="Branca A."/>
            <person name="Abraham A.L."/>
            <person name="Ceppi M."/>
            <person name="Conseiller E."/>
            <person name="Debuchy R."/>
            <person name="Malagnac F."/>
            <person name="Goarin A."/>
            <person name="Silar P."/>
            <person name="Lacoste S."/>
            <person name="Sallet E."/>
            <person name="Bensimon A."/>
            <person name="Giraud T."/>
            <person name="Brygoo Y."/>
        </authorList>
    </citation>
    <scope>NUCLEOTIDE SEQUENCE [LARGE SCALE GENOMIC DNA]</scope>
    <source>
        <strain evidence="3">FM 013</strain>
    </source>
</reference>
<evidence type="ECO:0000313" key="3">
    <source>
        <dbReference type="Proteomes" id="UP000053732"/>
    </source>
</evidence>
<keyword evidence="3" id="KW-1185">Reference proteome</keyword>
<gene>
    <name evidence="2" type="ORF">PCAMFM013_S048g000038</name>
</gene>
<protein>
    <submittedName>
        <fullName evidence="2">Str. FM013</fullName>
    </submittedName>
</protein>
<dbReference type="EMBL" id="HG793181">
    <property type="protein sequence ID" value="CRL30326.1"/>
    <property type="molecule type" value="Genomic_DNA"/>
</dbReference>
<feature type="region of interest" description="Disordered" evidence="1">
    <location>
        <begin position="1"/>
        <end position="23"/>
    </location>
</feature>
<evidence type="ECO:0000313" key="2">
    <source>
        <dbReference type="EMBL" id="CRL30326.1"/>
    </source>
</evidence>
<evidence type="ECO:0000256" key="1">
    <source>
        <dbReference type="SAM" id="MobiDB-lite"/>
    </source>
</evidence>
<dbReference type="Proteomes" id="UP000053732">
    <property type="component" value="Unassembled WGS sequence"/>
</dbReference>
<organism evidence="2 3">
    <name type="scientific">Penicillium camemberti (strain FM 013)</name>
    <dbReference type="NCBI Taxonomy" id="1429867"/>
    <lineage>
        <taxon>Eukaryota</taxon>
        <taxon>Fungi</taxon>
        <taxon>Dikarya</taxon>
        <taxon>Ascomycota</taxon>
        <taxon>Pezizomycotina</taxon>
        <taxon>Eurotiomycetes</taxon>
        <taxon>Eurotiomycetidae</taxon>
        <taxon>Eurotiales</taxon>
        <taxon>Aspergillaceae</taxon>
        <taxon>Penicillium</taxon>
    </lineage>
</organism>
<name>A0A0G4PVK0_PENC3</name>
<sequence length="59" mass="6123">MSHNVESIPVDATSSTSSQPMNDVASSQRCAVANCGKWAVAQSRFCADHKPAPAPTCCA</sequence>
<proteinExistence type="predicted"/>
<accession>A0A0G4PVK0</accession>
<dbReference type="AlphaFoldDB" id="A0A0G4PVK0"/>